<name>A0A1R0GP15_9FUNG</name>
<dbReference type="AlphaFoldDB" id="A0A1R0GP15"/>
<evidence type="ECO:0008006" key="4">
    <source>
        <dbReference type="Google" id="ProtNLM"/>
    </source>
</evidence>
<feature type="chain" id="PRO_5012051068" description="Secreted protein" evidence="1">
    <location>
        <begin position="30"/>
        <end position="73"/>
    </location>
</feature>
<evidence type="ECO:0000256" key="1">
    <source>
        <dbReference type="SAM" id="SignalP"/>
    </source>
</evidence>
<reference evidence="2 3" key="1">
    <citation type="journal article" date="2016" name="Mol. Biol. Evol.">
        <title>Genome-Wide Survey of Gut Fungi (Harpellales) Reveals the First Horizontally Transferred Ubiquitin Gene from a Mosquito Host.</title>
        <authorList>
            <person name="Wang Y."/>
            <person name="White M.M."/>
            <person name="Kvist S."/>
            <person name="Moncalvo J.M."/>
        </authorList>
    </citation>
    <scope>NUCLEOTIDE SEQUENCE [LARGE SCALE GENOMIC DNA]</scope>
    <source>
        <strain evidence="2 3">ALG-7-W6</strain>
    </source>
</reference>
<proteinExistence type="predicted"/>
<protein>
    <recommendedName>
        <fullName evidence="4">Secreted protein</fullName>
    </recommendedName>
</protein>
<feature type="signal peptide" evidence="1">
    <location>
        <begin position="1"/>
        <end position="29"/>
    </location>
</feature>
<keyword evidence="3" id="KW-1185">Reference proteome</keyword>
<gene>
    <name evidence="2" type="ORF">AYI68_g7329</name>
</gene>
<evidence type="ECO:0000313" key="2">
    <source>
        <dbReference type="EMBL" id="OLY78616.1"/>
    </source>
</evidence>
<keyword evidence="1" id="KW-0732">Signal</keyword>
<dbReference type="EMBL" id="LSSL01005936">
    <property type="protein sequence ID" value="OLY78616.1"/>
    <property type="molecule type" value="Genomic_DNA"/>
</dbReference>
<organism evidence="2 3">
    <name type="scientific">Smittium mucronatum</name>
    <dbReference type="NCBI Taxonomy" id="133383"/>
    <lineage>
        <taxon>Eukaryota</taxon>
        <taxon>Fungi</taxon>
        <taxon>Fungi incertae sedis</taxon>
        <taxon>Zoopagomycota</taxon>
        <taxon>Kickxellomycotina</taxon>
        <taxon>Harpellomycetes</taxon>
        <taxon>Harpellales</taxon>
        <taxon>Legeriomycetaceae</taxon>
        <taxon>Smittium</taxon>
    </lineage>
</organism>
<comment type="caution">
    <text evidence="2">The sequence shown here is derived from an EMBL/GenBank/DDBJ whole genome shotgun (WGS) entry which is preliminary data.</text>
</comment>
<dbReference type="Proteomes" id="UP000187455">
    <property type="component" value="Unassembled WGS sequence"/>
</dbReference>
<sequence length="73" mass="7826">MVSSEPVSSRLGNQFFFFLFLCSFLMSEASFDAASLLDVGILDNIPVSGELEAFSVLVPVKLILGGRVPPTVC</sequence>
<accession>A0A1R0GP15</accession>
<evidence type="ECO:0000313" key="3">
    <source>
        <dbReference type="Proteomes" id="UP000187455"/>
    </source>
</evidence>